<feature type="domain" description="PKD" evidence="7">
    <location>
        <begin position="329"/>
        <end position="369"/>
    </location>
</feature>
<evidence type="ECO:0000313" key="9">
    <source>
        <dbReference type="Proteomes" id="UP000295008"/>
    </source>
</evidence>
<dbReference type="Pfam" id="PF00801">
    <property type="entry name" value="PKD"/>
    <property type="match status" value="1"/>
</dbReference>
<comment type="caution">
    <text evidence="8">The sequence shown here is derived from an EMBL/GenBank/DDBJ whole genome shotgun (WGS) entry which is preliminary data.</text>
</comment>
<dbReference type="AlphaFoldDB" id="A0A4R1R4B7"/>
<dbReference type="SMART" id="SM00089">
    <property type="entry name" value="PKD"/>
    <property type="match status" value="4"/>
</dbReference>
<dbReference type="GO" id="GO:0005261">
    <property type="term" value="F:monoatomic cation channel activity"/>
    <property type="evidence" value="ECO:0007669"/>
    <property type="project" value="TreeGrafter"/>
</dbReference>
<dbReference type="Proteomes" id="UP000295008">
    <property type="component" value="Unassembled WGS sequence"/>
</dbReference>
<keyword evidence="4" id="KW-1133">Transmembrane helix</keyword>
<evidence type="ECO:0000259" key="7">
    <source>
        <dbReference type="PROSITE" id="PS50093"/>
    </source>
</evidence>
<dbReference type="Pfam" id="PF18911">
    <property type="entry name" value="PKD_4"/>
    <property type="match status" value="3"/>
</dbReference>
<protein>
    <submittedName>
        <fullName evidence="8">PKD repeat protein</fullName>
    </submittedName>
</protein>
<organism evidence="8 9">
    <name type="scientific">Hydrogenispora ethanolica</name>
    <dbReference type="NCBI Taxonomy" id="1082276"/>
    <lineage>
        <taxon>Bacteria</taxon>
        <taxon>Bacillati</taxon>
        <taxon>Bacillota</taxon>
        <taxon>Hydrogenispora</taxon>
    </lineage>
</organism>
<accession>A0A4R1R4B7</accession>
<dbReference type="RefSeq" id="WP_132016423.1">
    <property type="nucleotide sequence ID" value="NZ_SLUN01000036.1"/>
</dbReference>
<evidence type="ECO:0000256" key="4">
    <source>
        <dbReference type="ARBA" id="ARBA00022989"/>
    </source>
</evidence>
<comment type="subcellular location">
    <subcellularLocation>
        <location evidence="1">Membrane</location>
        <topology evidence="1">Multi-pass membrane protein</topology>
    </subcellularLocation>
</comment>
<feature type="chain" id="PRO_5038886273" evidence="6">
    <location>
        <begin position="21"/>
        <end position="651"/>
    </location>
</feature>
<keyword evidence="2" id="KW-0812">Transmembrane</keyword>
<dbReference type="InterPro" id="IPR013783">
    <property type="entry name" value="Ig-like_fold"/>
</dbReference>
<dbReference type="EMBL" id="SLUN01000036">
    <property type="protein sequence ID" value="TCL60304.1"/>
    <property type="molecule type" value="Genomic_DNA"/>
</dbReference>
<dbReference type="InterPro" id="IPR035986">
    <property type="entry name" value="PKD_dom_sf"/>
</dbReference>
<evidence type="ECO:0000256" key="3">
    <source>
        <dbReference type="ARBA" id="ARBA00022737"/>
    </source>
</evidence>
<keyword evidence="3" id="KW-0677">Repeat</keyword>
<feature type="domain" description="PKD" evidence="7">
    <location>
        <begin position="505"/>
        <end position="546"/>
    </location>
</feature>
<dbReference type="GO" id="GO:0005886">
    <property type="term" value="C:plasma membrane"/>
    <property type="evidence" value="ECO:0007669"/>
    <property type="project" value="TreeGrafter"/>
</dbReference>
<feature type="signal peptide" evidence="6">
    <location>
        <begin position="1"/>
        <end position="20"/>
    </location>
</feature>
<reference evidence="8 9" key="1">
    <citation type="submission" date="2019-03" db="EMBL/GenBank/DDBJ databases">
        <title>Genomic Encyclopedia of Type Strains, Phase IV (KMG-IV): sequencing the most valuable type-strain genomes for metagenomic binning, comparative biology and taxonomic classification.</title>
        <authorList>
            <person name="Goeker M."/>
        </authorList>
    </citation>
    <scope>NUCLEOTIDE SEQUENCE [LARGE SCALE GENOMIC DNA]</scope>
    <source>
        <strain evidence="8 9">LX-B</strain>
    </source>
</reference>
<keyword evidence="5" id="KW-0472">Membrane</keyword>
<feature type="domain" description="PKD" evidence="7">
    <location>
        <begin position="418"/>
        <end position="458"/>
    </location>
</feature>
<feature type="domain" description="PKD" evidence="7">
    <location>
        <begin position="597"/>
        <end position="651"/>
    </location>
</feature>
<evidence type="ECO:0000313" key="8">
    <source>
        <dbReference type="EMBL" id="TCL60304.1"/>
    </source>
</evidence>
<keyword evidence="6" id="KW-0732">Signal</keyword>
<evidence type="ECO:0000256" key="5">
    <source>
        <dbReference type="ARBA" id="ARBA00023136"/>
    </source>
</evidence>
<gene>
    <name evidence="8" type="ORF">EDC14_103658</name>
</gene>
<dbReference type="InterPro" id="IPR022409">
    <property type="entry name" value="PKD/Chitinase_dom"/>
</dbReference>
<dbReference type="PANTHER" id="PTHR46730:SF1">
    <property type="entry name" value="PLAT DOMAIN-CONTAINING PROTEIN"/>
    <property type="match status" value="1"/>
</dbReference>
<dbReference type="PROSITE" id="PS50093">
    <property type="entry name" value="PKD"/>
    <property type="match status" value="5"/>
</dbReference>
<evidence type="ECO:0000256" key="2">
    <source>
        <dbReference type="ARBA" id="ARBA00022692"/>
    </source>
</evidence>
<dbReference type="OrthoDB" id="9770043at2"/>
<feature type="domain" description="PKD" evidence="7">
    <location>
        <begin position="246"/>
        <end position="283"/>
    </location>
</feature>
<dbReference type="Gene3D" id="2.60.40.10">
    <property type="entry name" value="Immunoglobulins"/>
    <property type="match status" value="4"/>
</dbReference>
<dbReference type="GO" id="GO:0006816">
    <property type="term" value="P:calcium ion transport"/>
    <property type="evidence" value="ECO:0007669"/>
    <property type="project" value="TreeGrafter"/>
</dbReference>
<dbReference type="CDD" id="cd00146">
    <property type="entry name" value="PKD"/>
    <property type="match status" value="4"/>
</dbReference>
<dbReference type="PANTHER" id="PTHR46730">
    <property type="entry name" value="POLYCYSTIN-1"/>
    <property type="match status" value="1"/>
</dbReference>
<keyword evidence="9" id="KW-1185">Reference proteome</keyword>
<evidence type="ECO:0000256" key="1">
    <source>
        <dbReference type="ARBA" id="ARBA00004141"/>
    </source>
</evidence>
<name>A0A4R1R4B7_HYDET</name>
<evidence type="ECO:0000256" key="6">
    <source>
        <dbReference type="SAM" id="SignalP"/>
    </source>
</evidence>
<proteinExistence type="predicted"/>
<dbReference type="InterPro" id="IPR000601">
    <property type="entry name" value="PKD_dom"/>
</dbReference>
<sequence length="651" mass="71521">MKRLYLFLMVILLCSSLQIATAFSGDPNVIQISRSIEAAASEAGQKTELWIPAEPLDFDSLFSWDLTITKKSLVSEKDAAYFAIIEPGATEKTLVRRLFTGNGSLIVPKGTRYKVLLSAGEYSNFFSKSGAEVQAKLQYTEAVVRYTQGDQPYTFRFEASGPDGFTDWTWFWTGRQPSSGNPVTIQFDRAGKMPVILEAKGGANSRKFYFDLEVPSLVAMNPKVSPLQGTVELQVNAEVNAVVNYGQKANYTWDFGNGTILEGPQTSYTYTQPGKYFLTLTAAVDQYTYRKSWLVEAAPLNIRPNPIVAPLTTGPVPLEVTGNVNPQITGNPTDLQYTWDIAGELVADATFQHTFTEPGDYKIVLHTVDKLHPKLPIPDETIWVKALPPQIGLSPKASINTGVIPLTVAFDAGLEVKGSPSDIAVHWDFGDGQYSDQAKPVHIFKEAGEYDVLLVVSDRLHPGNLSSAVIKIKAEAPQLKPVATASTDNGLIPFKVNFAAQTSITGSPSEPLYRWDFGDGATSFDQNPSHTYTREGTFTVKLVVQDRLHPENKAETSLQIVTKMPKLRLTASLQPTSGKAPFTVQCRAWGDKEGETSPVLKYLWDFGDGTQATTPDLQHVFEKPGTYTAIISIEDPVLGLKERKSFKVTVK</sequence>
<dbReference type="SUPFAM" id="SSF49299">
    <property type="entry name" value="PKD domain"/>
    <property type="match status" value="5"/>
</dbReference>